<keyword evidence="2" id="KW-1185">Reference proteome</keyword>
<dbReference type="Pfam" id="PF12244">
    <property type="entry name" value="DUF3606"/>
    <property type="match status" value="1"/>
</dbReference>
<dbReference type="RefSeq" id="WP_070742419.1">
    <property type="nucleotide sequence ID" value="NZ_MDZA01000099.1"/>
</dbReference>
<evidence type="ECO:0000313" key="1">
    <source>
        <dbReference type="EMBL" id="OGX90994.1"/>
    </source>
</evidence>
<protein>
    <recommendedName>
        <fullName evidence="3">DUF3606 domain-containing protein</fullName>
    </recommendedName>
</protein>
<sequence>MAYPIFFHSITCFVHDPRPFAARSPPPVNVQYLLKVNYWCHVFNCTETRLRNAVLAVGPAVTAVQGYLNRQ</sequence>
<reference evidence="1 2" key="1">
    <citation type="submission" date="2016-08" db="EMBL/GenBank/DDBJ databases">
        <title>Hymenobacter coccineus sp. nov., Hymenobacter lapidarius sp. nov. and Hymenobacter glacialis sp. nov., isolated from Antarctic soil.</title>
        <authorList>
            <person name="Sedlacek I."/>
            <person name="Kralova S."/>
            <person name="Kyrova K."/>
            <person name="Maslanova I."/>
            <person name="Stankova E."/>
            <person name="Vrbovska V."/>
            <person name="Nemec M."/>
            <person name="Bartak M."/>
            <person name="Svec P."/>
            <person name="Busse H.-J."/>
            <person name="Pantucek R."/>
        </authorList>
    </citation>
    <scope>NUCLEOTIDE SEQUENCE [LARGE SCALE GENOMIC DNA]</scope>
    <source>
        <strain evidence="1 2">CCM 8649</strain>
    </source>
</reference>
<name>A0A1G1TJE2_9BACT</name>
<organism evidence="1 2">
    <name type="scientific">Hymenobacter coccineus</name>
    <dbReference type="NCBI Taxonomy" id="1908235"/>
    <lineage>
        <taxon>Bacteria</taxon>
        <taxon>Pseudomonadati</taxon>
        <taxon>Bacteroidota</taxon>
        <taxon>Cytophagia</taxon>
        <taxon>Cytophagales</taxon>
        <taxon>Hymenobacteraceae</taxon>
        <taxon>Hymenobacter</taxon>
    </lineage>
</organism>
<dbReference type="EMBL" id="MDZA01000099">
    <property type="protein sequence ID" value="OGX90994.1"/>
    <property type="molecule type" value="Genomic_DNA"/>
</dbReference>
<comment type="caution">
    <text evidence="1">The sequence shown here is derived from an EMBL/GenBank/DDBJ whole genome shotgun (WGS) entry which is preliminary data.</text>
</comment>
<proteinExistence type="predicted"/>
<dbReference type="OrthoDB" id="7030114at2"/>
<dbReference type="AlphaFoldDB" id="A0A1G1TJE2"/>
<gene>
    <name evidence="1" type="ORF">BEN49_05810</name>
</gene>
<dbReference type="Proteomes" id="UP000177506">
    <property type="component" value="Unassembled WGS sequence"/>
</dbReference>
<dbReference type="InterPro" id="IPR022037">
    <property type="entry name" value="DUF3606"/>
</dbReference>
<evidence type="ECO:0000313" key="2">
    <source>
        <dbReference type="Proteomes" id="UP000177506"/>
    </source>
</evidence>
<evidence type="ECO:0008006" key="3">
    <source>
        <dbReference type="Google" id="ProtNLM"/>
    </source>
</evidence>
<accession>A0A1G1TJE2</accession>